<protein>
    <submittedName>
        <fullName evidence="1">Uncharacterized protein</fullName>
    </submittedName>
</protein>
<comment type="caution">
    <text evidence="1">The sequence shown here is derived from an EMBL/GenBank/DDBJ whole genome shotgun (WGS) entry which is preliminary data.</text>
</comment>
<dbReference type="Proteomes" id="UP001189429">
    <property type="component" value="Unassembled WGS sequence"/>
</dbReference>
<evidence type="ECO:0000313" key="2">
    <source>
        <dbReference type="Proteomes" id="UP001189429"/>
    </source>
</evidence>
<gene>
    <name evidence="1" type="ORF">PCOR1329_LOCUS27367</name>
</gene>
<proteinExistence type="predicted"/>
<organism evidence="1 2">
    <name type="scientific">Prorocentrum cordatum</name>
    <dbReference type="NCBI Taxonomy" id="2364126"/>
    <lineage>
        <taxon>Eukaryota</taxon>
        <taxon>Sar</taxon>
        <taxon>Alveolata</taxon>
        <taxon>Dinophyceae</taxon>
        <taxon>Prorocentrales</taxon>
        <taxon>Prorocentraceae</taxon>
        <taxon>Prorocentrum</taxon>
    </lineage>
</organism>
<sequence>MSTLLEAKPKPLAQKWGLGRARPRLRPVLEARGLPWAEVLPILRALHPAELQQALEEPEQLVDGLGGRPEPLCSQWGILLARAGLEPLLQGAQVDWQDVVRVLGACSPDDLASAAREPREFLDRLDAKTGGEVARLWAVAKLRRCVEPLLPEGNSWEDIVPAVLAIDTLKQLRSFMETGAELLLWRLQHESTWPPSRLFALPRLRPTLEPHLPQGVRWADFLRVLEELPADDEWDGLPALLRDPGKFLLNLIEDGVRPGALPWAAVRLRPRLDRELHRRGVLWEEALPALLALSIAELREAWGSPAPLLLRLQDGPEGILPPGAL</sequence>
<dbReference type="EMBL" id="CAUYUJ010009902">
    <property type="protein sequence ID" value="CAK0827980.1"/>
    <property type="molecule type" value="Genomic_DNA"/>
</dbReference>
<name>A0ABN9S7W8_9DINO</name>
<accession>A0ABN9S7W8</accession>
<keyword evidence="2" id="KW-1185">Reference proteome</keyword>
<evidence type="ECO:0000313" key="1">
    <source>
        <dbReference type="EMBL" id="CAK0827980.1"/>
    </source>
</evidence>
<reference evidence="1" key="1">
    <citation type="submission" date="2023-10" db="EMBL/GenBank/DDBJ databases">
        <authorList>
            <person name="Chen Y."/>
            <person name="Shah S."/>
            <person name="Dougan E. K."/>
            <person name="Thang M."/>
            <person name="Chan C."/>
        </authorList>
    </citation>
    <scope>NUCLEOTIDE SEQUENCE [LARGE SCALE GENOMIC DNA]</scope>
</reference>